<dbReference type="Pfam" id="PF00378">
    <property type="entry name" value="ECH_1"/>
    <property type="match status" value="1"/>
</dbReference>
<dbReference type="SUPFAM" id="SSF52096">
    <property type="entry name" value="ClpP/crotonase"/>
    <property type="match status" value="1"/>
</dbReference>
<proteinExistence type="inferred from homology"/>
<accession>A0A4Z0LVB1</accession>
<protein>
    <submittedName>
        <fullName evidence="2">2-(1,2-epoxy-1,2-dihydrophenyl)acetyl-CoA isomerase</fullName>
        <ecNumber evidence="2">4.2.1.17</ecNumber>
    </submittedName>
</protein>
<dbReference type="Proteomes" id="UP000298050">
    <property type="component" value="Unassembled WGS sequence"/>
</dbReference>
<name>A0A4Z0LVB1_9GAMM</name>
<dbReference type="OrthoDB" id="9807606at2"/>
<dbReference type="Gene3D" id="3.90.226.10">
    <property type="entry name" value="2-enoyl-CoA Hydratase, Chain A, domain 1"/>
    <property type="match status" value="1"/>
</dbReference>
<dbReference type="PANTHER" id="PTHR43459">
    <property type="entry name" value="ENOYL-COA HYDRATASE"/>
    <property type="match status" value="1"/>
</dbReference>
<dbReference type="GO" id="GO:0016853">
    <property type="term" value="F:isomerase activity"/>
    <property type="evidence" value="ECO:0007669"/>
    <property type="project" value="UniProtKB-KW"/>
</dbReference>
<dbReference type="RefSeq" id="WP_135446560.1">
    <property type="nucleotide sequence ID" value="NZ_SRLE01000017.1"/>
</dbReference>
<dbReference type="EMBL" id="SRLE01000017">
    <property type="protein sequence ID" value="TGD70995.1"/>
    <property type="molecule type" value="Genomic_DNA"/>
</dbReference>
<comment type="similarity">
    <text evidence="1">Belongs to the enoyl-CoA hydratase/isomerase family.</text>
</comment>
<keyword evidence="2" id="KW-0456">Lyase</keyword>
<organism evidence="2 3">
    <name type="scientific">Mangrovimicrobium sediminis</name>
    <dbReference type="NCBI Taxonomy" id="2562682"/>
    <lineage>
        <taxon>Bacteria</taxon>
        <taxon>Pseudomonadati</taxon>
        <taxon>Pseudomonadota</taxon>
        <taxon>Gammaproteobacteria</taxon>
        <taxon>Cellvibrionales</taxon>
        <taxon>Halieaceae</taxon>
        <taxon>Mangrovimicrobium</taxon>
    </lineage>
</organism>
<dbReference type="CDD" id="cd06558">
    <property type="entry name" value="crotonase-like"/>
    <property type="match status" value="1"/>
</dbReference>
<dbReference type="Gene3D" id="1.10.12.10">
    <property type="entry name" value="Lyase 2-enoyl-coa Hydratase, Chain A, domain 2"/>
    <property type="match status" value="1"/>
</dbReference>
<comment type="caution">
    <text evidence="2">The sequence shown here is derived from an EMBL/GenBank/DDBJ whole genome shotgun (WGS) entry which is preliminary data.</text>
</comment>
<keyword evidence="3" id="KW-1185">Reference proteome</keyword>
<gene>
    <name evidence="2" type="ORF">E4634_20570</name>
</gene>
<dbReference type="InterPro" id="IPR014748">
    <property type="entry name" value="Enoyl-CoA_hydra_C"/>
</dbReference>
<dbReference type="InterPro" id="IPR001753">
    <property type="entry name" value="Enoyl-CoA_hydra/iso"/>
</dbReference>
<dbReference type="EC" id="4.2.1.17" evidence="2"/>
<dbReference type="PANTHER" id="PTHR43459:SF1">
    <property type="entry name" value="EG:BACN32G11.4 PROTEIN"/>
    <property type="match status" value="1"/>
</dbReference>
<reference evidence="2 3" key="1">
    <citation type="submission" date="2019-04" db="EMBL/GenBank/DDBJ databases">
        <title>Taxonomy of novel Haliea sp. from mangrove soil of West Coast of India.</title>
        <authorList>
            <person name="Verma A."/>
            <person name="Kumar P."/>
            <person name="Krishnamurthi S."/>
        </authorList>
    </citation>
    <scope>NUCLEOTIDE SEQUENCE [LARGE SCALE GENOMIC DNA]</scope>
    <source>
        <strain evidence="2 3">SAOS-164</strain>
    </source>
</reference>
<sequence length="258" mass="27172">MSRVLTEVSDAVCRITLNDPRALNALCADMSAELLEAVTAVADPACGVRCLLLTGAGRAFCAGGSLDLIAGAGDGSGLSLGTHHHRVIRMLAELHCPVLTAVNGPAAGLGFSYALAGDMVVAARSAYFLGAFSNVGVSPDGGLSWLLPRLIGTARAREVLLLGQRLGAEQALDWGLVNRVYDDATFADEALALAQQLAAGPTRALGEMRRLLQRAWQQDLAAQLDEEERVQAELFGSADAREGARALVEKRSPRFRGH</sequence>
<evidence type="ECO:0000256" key="1">
    <source>
        <dbReference type="ARBA" id="ARBA00005254"/>
    </source>
</evidence>
<evidence type="ECO:0000313" key="3">
    <source>
        <dbReference type="Proteomes" id="UP000298050"/>
    </source>
</evidence>
<dbReference type="GO" id="GO:0004300">
    <property type="term" value="F:enoyl-CoA hydratase activity"/>
    <property type="evidence" value="ECO:0007669"/>
    <property type="project" value="UniProtKB-EC"/>
</dbReference>
<dbReference type="AlphaFoldDB" id="A0A4Z0LVB1"/>
<dbReference type="InterPro" id="IPR029045">
    <property type="entry name" value="ClpP/crotonase-like_dom_sf"/>
</dbReference>
<evidence type="ECO:0000313" key="2">
    <source>
        <dbReference type="EMBL" id="TGD70995.1"/>
    </source>
</evidence>
<keyword evidence="2" id="KW-0413">Isomerase</keyword>